<protein>
    <submittedName>
        <fullName evidence="1">Endo-1,4-beta-xylanase A</fullName>
    </submittedName>
</protein>
<reference evidence="1 2" key="1">
    <citation type="submission" date="2014-12" db="EMBL/GenBank/DDBJ databases">
        <title>Genome assembly of Enhygromyxa salina DSM 15201.</title>
        <authorList>
            <person name="Sharma G."/>
            <person name="Subramanian S."/>
        </authorList>
    </citation>
    <scope>NUCLEOTIDE SEQUENCE [LARGE SCALE GENOMIC DNA]</scope>
    <source>
        <strain evidence="1 2">DSM 15201</strain>
    </source>
</reference>
<sequence length="177" mass="18528">MPITRTNLTYLMLTILTVGIFACRKPPPCPDCNDQGVDHVDEGPPVPDLPCGGADLMSDNDNCGACGNACTLWWEGTDWEAGGCVEGACGPQWSAFCAGESSQLNTCDEFCGAGGRVCVAKGCSGLTAMLFNVGFDGNCGPSEDEGPDQTMAGPCDEQIPWMSDNEFTLMAICCCGE</sequence>
<dbReference type="Proteomes" id="UP000031599">
    <property type="component" value="Unassembled WGS sequence"/>
</dbReference>
<keyword evidence="1" id="KW-0858">Xylan degradation</keyword>
<keyword evidence="1" id="KW-0378">Hydrolase</keyword>
<organism evidence="1 2">
    <name type="scientific">Enhygromyxa salina</name>
    <dbReference type="NCBI Taxonomy" id="215803"/>
    <lineage>
        <taxon>Bacteria</taxon>
        <taxon>Pseudomonadati</taxon>
        <taxon>Myxococcota</taxon>
        <taxon>Polyangia</taxon>
        <taxon>Nannocystales</taxon>
        <taxon>Nannocystaceae</taxon>
        <taxon>Enhygromyxa</taxon>
    </lineage>
</organism>
<evidence type="ECO:0000313" key="1">
    <source>
        <dbReference type="EMBL" id="KIG15180.1"/>
    </source>
</evidence>
<dbReference type="GO" id="GO:0045493">
    <property type="term" value="P:xylan catabolic process"/>
    <property type="evidence" value="ECO:0007669"/>
    <property type="project" value="UniProtKB-KW"/>
</dbReference>
<keyword evidence="1" id="KW-0119">Carbohydrate metabolism</keyword>
<proteinExistence type="predicted"/>
<dbReference type="EMBL" id="JMCC02000059">
    <property type="protein sequence ID" value="KIG15180.1"/>
    <property type="molecule type" value="Genomic_DNA"/>
</dbReference>
<dbReference type="GO" id="GO:0016798">
    <property type="term" value="F:hydrolase activity, acting on glycosyl bonds"/>
    <property type="evidence" value="ECO:0007669"/>
    <property type="project" value="UniProtKB-KW"/>
</dbReference>
<gene>
    <name evidence="1" type="ORF">DB30_05880</name>
</gene>
<keyword evidence="1" id="KW-0624">Polysaccharide degradation</keyword>
<keyword evidence="1" id="KW-0326">Glycosidase</keyword>
<comment type="caution">
    <text evidence="1">The sequence shown here is derived from an EMBL/GenBank/DDBJ whole genome shotgun (WGS) entry which is preliminary data.</text>
</comment>
<dbReference type="AlphaFoldDB" id="A0A0C2CZZ7"/>
<dbReference type="PROSITE" id="PS51257">
    <property type="entry name" value="PROKAR_LIPOPROTEIN"/>
    <property type="match status" value="1"/>
</dbReference>
<name>A0A0C2CZZ7_9BACT</name>
<accession>A0A0C2CZZ7</accession>
<dbReference type="RefSeq" id="WP_052552230.1">
    <property type="nucleotide sequence ID" value="NZ_JMCC02000059.1"/>
</dbReference>
<evidence type="ECO:0000313" key="2">
    <source>
        <dbReference type="Proteomes" id="UP000031599"/>
    </source>
</evidence>